<dbReference type="KEGG" id="rpq:rpr22_0480"/>
<dbReference type="HOGENOM" id="CLU_3275924_0_0_5"/>
<dbReference type="EMBL" id="CP001584">
    <property type="protein sequence ID" value="ADE29983.1"/>
    <property type="molecule type" value="Genomic_DNA"/>
</dbReference>
<evidence type="ECO:0000313" key="1">
    <source>
        <dbReference type="EMBL" id="ADE29983.1"/>
    </source>
</evidence>
<sequence length="41" mass="5059">MIKRTEFNYYFEKEFVIQKLSQTLKANVLRLTIVCVMYLQR</sequence>
<proteinExistence type="predicted"/>
<accession>D5AX44</accession>
<protein>
    <submittedName>
        <fullName evidence="1">Uncharacterized protein</fullName>
    </submittedName>
</protein>
<gene>
    <name evidence="1" type="ORF">rpr22_0480</name>
</gene>
<reference evidence="1 2" key="1">
    <citation type="journal article" date="2010" name="Genome Res.">
        <title>Genomic, proteomic, and transcriptomic analysis of virulent and avirulent Rickettsia prowazekii reveals its adaptive mutation capabilities.</title>
        <authorList>
            <person name="Bechah Y."/>
            <person name="El Karkouri K."/>
            <person name="Mediannikov O."/>
            <person name="Leroy Q."/>
            <person name="Pelletier N."/>
            <person name="Robert C."/>
            <person name="Medigue C."/>
            <person name="Mege J.L."/>
            <person name="Raoult D."/>
        </authorList>
    </citation>
    <scope>NUCLEOTIDE SEQUENCE [LARGE SCALE GENOMIC DNA]</scope>
    <source>
        <strain evidence="1 2">Rp22</strain>
    </source>
</reference>
<dbReference type="AlphaFoldDB" id="D5AX44"/>
<name>D5AX44_RICPP</name>
<organism evidence="1 2">
    <name type="scientific">Rickettsia prowazekii (strain Rp22)</name>
    <dbReference type="NCBI Taxonomy" id="449216"/>
    <lineage>
        <taxon>Bacteria</taxon>
        <taxon>Pseudomonadati</taxon>
        <taxon>Pseudomonadota</taxon>
        <taxon>Alphaproteobacteria</taxon>
        <taxon>Rickettsiales</taxon>
        <taxon>Rickettsiaceae</taxon>
        <taxon>Rickettsieae</taxon>
        <taxon>Rickettsia</taxon>
        <taxon>typhus group</taxon>
    </lineage>
</organism>
<dbReference type="Proteomes" id="UP000006931">
    <property type="component" value="Chromosome"/>
</dbReference>
<evidence type="ECO:0000313" key="2">
    <source>
        <dbReference type="Proteomes" id="UP000006931"/>
    </source>
</evidence>